<dbReference type="InterPro" id="IPR014729">
    <property type="entry name" value="Rossmann-like_a/b/a_fold"/>
</dbReference>
<evidence type="ECO:0000256" key="4">
    <source>
        <dbReference type="ARBA" id="ARBA00022991"/>
    </source>
</evidence>
<dbReference type="GO" id="GO:0006139">
    <property type="term" value="P:nucleobase-containing compound metabolic process"/>
    <property type="evidence" value="ECO:0007669"/>
    <property type="project" value="UniProtKB-ARBA"/>
</dbReference>
<proteinExistence type="predicted"/>
<dbReference type="PROSITE" id="PS00691">
    <property type="entry name" value="DNA_PHOTOLYASES_1_2"/>
    <property type="match status" value="1"/>
</dbReference>
<dbReference type="EC" id="4.1.99.3" evidence="6"/>
<dbReference type="GO" id="GO:0009416">
    <property type="term" value="P:response to light stimulus"/>
    <property type="evidence" value="ECO:0007669"/>
    <property type="project" value="TreeGrafter"/>
</dbReference>
<dbReference type="InterPro" id="IPR002081">
    <property type="entry name" value="Cryptochrome/DNA_photolyase_1"/>
</dbReference>
<dbReference type="Pfam" id="PF03441">
    <property type="entry name" value="FAD_binding_7"/>
    <property type="match status" value="1"/>
</dbReference>
<organism evidence="6">
    <name type="scientific">bioreactor metagenome</name>
    <dbReference type="NCBI Taxonomy" id="1076179"/>
    <lineage>
        <taxon>unclassified sequences</taxon>
        <taxon>metagenomes</taxon>
        <taxon>ecological metagenomes</taxon>
    </lineage>
</organism>
<dbReference type="GO" id="GO:0003904">
    <property type="term" value="F:deoxyribodipyrimidine photo-lyase activity"/>
    <property type="evidence" value="ECO:0007669"/>
    <property type="project" value="UniProtKB-EC"/>
</dbReference>
<dbReference type="InterPro" id="IPR018394">
    <property type="entry name" value="DNA_photolyase_1_CS_C"/>
</dbReference>
<evidence type="ECO:0000256" key="2">
    <source>
        <dbReference type="ARBA" id="ARBA00022630"/>
    </source>
</evidence>
<dbReference type="GO" id="GO:0003677">
    <property type="term" value="F:DNA binding"/>
    <property type="evidence" value="ECO:0007669"/>
    <property type="project" value="TreeGrafter"/>
</dbReference>
<dbReference type="InterPro" id="IPR036134">
    <property type="entry name" value="Crypto/Photolyase_FAD-like_sf"/>
</dbReference>
<dbReference type="InterPro" id="IPR036155">
    <property type="entry name" value="Crypto/Photolyase_N_sf"/>
</dbReference>
<dbReference type="PRINTS" id="PR00147">
    <property type="entry name" value="DNAPHOTLYASE"/>
</dbReference>
<keyword evidence="6" id="KW-0456">Lyase</keyword>
<keyword evidence="4" id="KW-0157">Chromophore</keyword>
<evidence type="ECO:0000313" key="6">
    <source>
        <dbReference type="EMBL" id="MPM66176.1"/>
    </source>
</evidence>
<evidence type="ECO:0000259" key="5">
    <source>
        <dbReference type="PROSITE" id="PS51645"/>
    </source>
</evidence>
<feature type="domain" description="Photolyase/cryptochrome alpha/beta" evidence="5">
    <location>
        <begin position="5"/>
        <end position="150"/>
    </location>
</feature>
<dbReference type="GO" id="GO:0071949">
    <property type="term" value="F:FAD binding"/>
    <property type="evidence" value="ECO:0007669"/>
    <property type="project" value="TreeGrafter"/>
</dbReference>
<dbReference type="InterPro" id="IPR006050">
    <property type="entry name" value="DNA_photolyase_N"/>
</dbReference>
<evidence type="ECO:0000256" key="3">
    <source>
        <dbReference type="ARBA" id="ARBA00022827"/>
    </source>
</evidence>
<dbReference type="EMBL" id="VSSQ01020931">
    <property type="protein sequence ID" value="MPM66176.1"/>
    <property type="molecule type" value="Genomic_DNA"/>
</dbReference>
<keyword evidence="3" id="KW-0274">FAD</keyword>
<dbReference type="SUPFAM" id="SSF48173">
    <property type="entry name" value="Cryptochrome/photolyase FAD-binding domain"/>
    <property type="match status" value="1"/>
</dbReference>
<sequence length="475" mass="54130">MNNEKVALVWLRRDLRASDNKALEAAVASGLSVVPVFVFDPGILELLPNSEDRRVEFIIRSLRRVESELGPILCFYGRPADVFEWFIKGGWKGIKVDRQEDRQEDNNLNRPAALFYNEDYEPAAVKRDNEVEKLFRESGIAVNRFTDQVIFAPDDSRIRKPDGSPYTIYTPFAKKWRGAYGGGDVSGSVSTRSIGAAVKSGQIAKLLLDSPTLKLFGSTPTPEQIGFKTIQNLGFEDDPGKLLLKFREILPDYHKTRDLPAMERGTTKIGIHLRFGTISIREAVAIGAKLNDTWLGELIWREFFMHIIKHFPYSEEAPFKKQYNFIPWRDDQQEIEAWMRGETGYPLVDAGMRELNETGHMHNRVRMVVASFLTKHLLTDWRIGESYFAAKLNDYELSSNVGNWQWAAGTGCDAAPYFRIFNPSEQARKFDPQGSYIRRWVPEAMGTDGSAYISPIVEHKFARERALAAYLSSRQ</sequence>
<dbReference type="GO" id="GO:0006950">
    <property type="term" value="P:response to stress"/>
    <property type="evidence" value="ECO:0007669"/>
    <property type="project" value="UniProtKB-ARBA"/>
</dbReference>
<dbReference type="AlphaFoldDB" id="A0A645BLJ7"/>
<gene>
    <name evidence="6" type="primary">phrA_6</name>
    <name evidence="6" type="ORF">SDC9_113083</name>
</gene>
<dbReference type="PANTHER" id="PTHR11455:SF9">
    <property type="entry name" value="CRYPTOCHROME CIRCADIAN CLOCK 5 ISOFORM X1"/>
    <property type="match status" value="1"/>
</dbReference>
<dbReference type="Gene3D" id="1.25.40.80">
    <property type="match status" value="1"/>
</dbReference>
<dbReference type="Gene3D" id="3.40.50.620">
    <property type="entry name" value="HUPs"/>
    <property type="match status" value="1"/>
</dbReference>
<reference evidence="6" key="1">
    <citation type="submission" date="2019-08" db="EMBL/GenBank/DDBJ databases">
        <authorList>
            <person name="Kucharzyk K."/>
            <person name="Murdoch R.W."/>
            <person name="Higgins S."/>
            <person name="Loffler F."/>
        </authorList>
    </citation>
    <scope>NUCLEOTIDE SEQUENCE</scope>
</reference>
<dbReference type="PROSITE" id="PS00394">
    <property type="entry name" value="DNA_PHOTOLYASES_1_1"/>
    <property type="match status" value="1"/>
</dbReference>
<comment type="caution">
    <text evidence="6">The sequence shown here is derived from an EMBL/GenBank/DDBJ whole genome shotgun (WGS) entry which is preliminary data.</text>
</comment>
<protein>
    <submittedName>
        <fullName evidence="6">Deoxyribodipyrimidine photo-lyase</fullName>
        <ecNumber evidence="6">4.1.99.3</ecNumber>
    </submittedName>
</protein>
<dbReference type="PANTHER" id="PTHR11455">
    <property type="entry name" value="CRYPTOCHROME"/>
    <property type="match status" value="1"/>
</dbReference>
<dbReference type="Pfam" id="PF00875">
    <property type="entry name" value="DNA_photolyase"/>
    <property type="match status" value="2"/>
</dbReference>
<dbReference type="SUPFAM" id="SSF52425">
    <property type="entry name" value="Cryptochrome/photolyase, N-terminal domain"/>
    <property type="match status" value="1"/>
</dbReference>
<dbReference type="InterPro" id="IPR005101">
    <property type="entry name" value="Cryptochr/Photolyase_FAD-bd"/>
</dbReference>
<dbReference type="PROSITE" id="PS51645">
    <property type="entry name" value="PHR_CRY_ALPHA_BETA"/>
    <property type="match status" value="1"/>
</dbReference>
<comment type="cofactor">
    <cofactor evidence="1">
        <name>FAD</name>
        <dbReference type="ChEBI" id="CHEBI:57692"/>
    </cofactor>
</comment>
<name>A0A645BLJ7_9ZZZZ</name>
<dbReference type="Gene3D" id="1.10.579.10">
    <property type="entry name" value="DNA Cyclobutane Dipyrimidine Photolyase, subunit A, domain 3"/>
    <property type="match status" value="1"/>
</dbReference>
<evidence type="ECO:0000256" key="1">
    <source>
        <dbReference type="ARBA" id="ARBA00001974"/>
    </source>
</evidence>
<accession>A0A645BLJ7</accession>
<keyword evidence="2" id="KW-0285">Flavoprotein</keyword>